<dbReference type="RefSeq" id="WP_055170714.1">
    <property type="nucleotide sequence ID" value="NZ_CYXX01000024.1"/>
</dbReference>
<sequence>MKKIVCCISCAAIIGISVFYAGRLLQPNFTVDAFHAIESFHSMPENSFDVIACGSSHVYKGLNVNEMTERYGFSAYNYGCNWQFLNTTTLFFEDALRTQSPKVILIETFNVDKVHEDTDLNGEIYYTKGISDFKGKREYLAQCFGKNKDRYLSYYIPLLAFHENWTNVNYYSFDSGTSVEEYQAAHGFSGSDSIVPTVISDPTTFEQKKLPDNSVELLDKIVSICNENNIRLIFYTVPYEGEYHYSDAMAEYAAANNCTYLDLFEHMDDVGLNGDTDFMDIEHLNISGATKVADYLGEYIVSHNLLSETN</sequence>
<feature type="chain" id="PRO_5008013703" description="SGNH/GDSL hydrolase family protein" evidence="1">
    <location>
        <begin position="22"/>
        <end position="310"/>
    </location>
</feature>
<keyword evidence="1" id="KW-0732">Signal</keyword>
<gene>
    <name evidence="2" type="ORF">ERS852444_02683</name>
</gene>
<accession>A0A173VBV5</accession>
<evidence type="ECO:0008006" key="4">
    <source>
        <dbReference type="Google" id="ProtNLM"/>
    </source>
</evidence>
<dbReference type="SUPFAM" id="SSF52266">
    <property type="entry name" value="SGNH hydrolase"/>
    <property type="match status" value="1"/>
</dbReference>
<evidence type="ECO:0000313" key="2">
    <source>
        <dbReference type="EMBL" id="CUN23747.1"/>
    </source>
</evidence>
<feature type="signal peptide" evidence="1">
    <location>
        <begin position="1"/>
        <end position="21"/>
    </location>
</feature>
<evidence type="ECO:0000256" key="1">
    <source>
        <dbReference type="SAM" id="SignalP"/>
    </source>
</evidence>
<evidence type="ECO:0000313" key="3">
    <source>
        <dbReference type="Proteomes" id="UP000095453"/>
    </source>
</evidence>
<dbReference type="Proteomes" id="UP000095453">
    <property type="component" value="Unassembled WGS sequence"/>
</dbReference>
<name>A0A173VBV5_9FIRM</name>
<dbReference type="EMBL" id="CYXX01000024">
    <property type="protein sequence ID" value="CUN23747.1"/>
    <property type="molecule type" value="Genomic_DNA"/>
</dbReference>
<organism evidence="2 3">
    <name type="scientific">Roseburia inulinivorans</name>
    <dbReference type="NCBI Taxonomy" id="360807"/>
    <lineage>
        <taxon>Bacteria</taxon>
        <taxon>Bacillati</taxon>
        <taxon>Bacillota</taxon>
        <taxon>Clostridia</taxon>
        <taxon>Lachnospirales</taxon>
        <taxon>Lachnospiraceae</taxon>
        <taxon>Roseburia</taxon>
    </lineage>
</organism>
<dbReference type="AlphaFoldDB" id="A0A173VBV5"/>
<proteinExistence type="predicted"/>
<reference evidence="2 3" key="1">
    <citation type="submission" date="2015-09" db="EMBL/GenBank/DDBJ databases">
        <authorList>
            <consortium name="Pathogen Informatics"/>
        </authorList>
    </citation>
    <scope>NUCLEOTIDE SEQUENCE [LARGE SCALE GENOMIC DNA]</scope>
    <source>
        <strain evidence="2 3">2789STDY5608887</strain>
    </source>
</reference>
<dbReference type="Gene3D" id="3.40.50.1110">
    <property type="entry name" value="SGNH hydrolase"/>
    <property type="match status" value="1"/>
</dbReference>
<protein>
    <recommendedName>
        <fullName evidence="4">SGNH/GDSL hydrolase family protein</fullName>
    </recommendedName>
</protein>
<dbReference type="InterPro" id="IPR036514">
    <property type="entry name" value="SGNH_hydro_sf"/>
</dbReference>